<feature type="compositionally biased region" description="Polar residues" evidence="1">
    <location>
        <begin position="150"/>
        <end position="166"/>
    </location>
</feature>
<organism evidence="2 3">
    <name type="scientific">Tieghemiomyces parasiticus</name>
    <dbReference type="NCBI Taxonomy" id="78921"/>
    <lineage>
        <taxon>Eukaryota</taxon>
        <taxon>Fungi</taxon>
        <taxon>Fungi incertae sedis</taxon>
        <taxon>Zoopagomycota</taxon>
        <taxon>Kickxellomycotina</taxon>
        <taxon>Dimargaritomycetes</taxon>
        <taxon>Dimargaritales</taxon>
        <taxon>Dimargaritaceae</taxon>
        <taxon>Tieghemiomyces</taxon>
    </lineage>
</organism>
<feature type="compositionally biased region" description="Pro residues" evidence="1">
    <location>
        <begin position="205"/>
        <end position="215"/>
    </location>
</feature>
<dbReference type="EMBL" id="JANBPT010001532">
    <property type="protein sequence ID" value="KAJ1906907.1"/>
    <property type="molecule type" value="Genomic_DNA"/>
</dbReference>
<comment type="caution">
    <text evidence="2">The sequence shown here is derived from an EMBL/GenBank/DDBJ whole genome shotgun (WGS) entry which is preliminary data.</text>
</comment>
<protein>
    <recommendedName>
        <fullName evidence="4">Transcriptional regulatory protein RXT2 N-terminal domain-containing protein</fullName>
    </recommendedName>
</protein>
<reference evidence="2" key="1">
    <citation type="submission" date="2022-07" db="EMBL/GenBank/DDBJ databases">
        <title>Phylogenomic reconstructions and comparative analyses of Kickxellomycotina fungi.</title>
        <authorList>
            <person name="Reynolds N.K."/>
            <person name="Stajich J.E."/>
            <person name="Barry K."/>
            <person name="Grigoriev I.V."/>
            <person name="Crous P."/>
            <person name="Smith M.E."/>
        </authorList>
    </citation>
    <scope>NUCLEOTIDE SEQUENCE</scope>
    <source>
        <strain evidence="2">RSA 861</strain>
    </source>
</reference>
<name>A0A9W7ZN09_9FUNG</name>
<accession>A0A9W7ZN09</accession>
<dbReference type="OrthoDB" id="5598342at2759"/>
<gene>
    <name evidence="2" type="ORF">IWQ60_011977</name>
</gene>
<sequence>MDTTPIGLVPHNRGQKLKHGAERVHRGRRLWTQVTGDVTTSLATNSAERRALLEPAGATAGDGDDYDSLDLTAISDDVLRPLAKDEYPLARSSVRWTLQQSNYLGVLASSLMDMIVQENQLNQRIRRFLAVLLGDAPRFPEANSIEDQRTNPSTSNPDSESATAPGSSALEDGTDEVKTEADASLPATTVADAATNGAQPSPSSTAPPPSWPPLVPASESPSTDPATAPNLVYPPDRTPLVLHALPNPADRTTLVHNVQRSLAQSDELIHRLHAIRNKLVLVQKQRTQVRRRLRFMAKRDGLQTNIRDSSADSESAYDAVITSP</sequence>
<dbReference type="Proteomes" id="UP001150569">
    <property type="component" value="Unassembled WGS sequence"/>
</dbReference>
<dbReference type="AlphaFoldDB" id="A0A9W7ZN09"/>
<evidence type="ECO:0000313" key="2">
    <source>
        <dbReference type="EMBL" id="KAJ1906907.1"/>
    </source>
</evidence>
<evidence type="ECO:0000313" key="3">
    <source>
        <dbReference type="Proteomes" id="UP001150569"/>
    </source>
</evidence>
<evidence type="ECO:0008006" key="4">
    <source>
        <dbReference type="Google" id="ProtNLM"/>
    </source>
</evidence>
<evidence type="ECO:0000256" key="1">
    <source>
        <dbReference type="SAM" id="MobiDB-lite"/>
    </source>
</evidence>
<feature type="region of interest" description="Disordered" evidence="1">
    <location>
        <begin position="193"/>
        <end position="232"/>
    </location>
</feature>
<feature type="region of interest" description="Disordered" evidence="1">
    <location>
        <begin position="141"/>
        <end position="181"/>
    </location>
</feature>
<keyword evidence="3" id="KW-1185">Reference proteome</keyword>
<proteinExistence type="predicted"/>